<feature type="transmembrane region" description="Helical" evidence="2">
    <location>
        <begin position="98"/>
        <end position="119"/>
    </location>
</feature>
<evidence type="ECO:0008006" key="5">
    <source>
        <dbReference type="Google" id="ProtNLM"/>
    </source>
</evidence>
<feature type="compositionally biased region" description="Basic and acidic residues" evidence="1">
    <location>
        <begin position="21"/>
        <end position="33"/>
    </location>
</feature>
<name>A0ABQ8VYY6_9AGAR</name>
<comment type="caution">
    <text evidence="3">The sequence shown here is derived from an EMBL/GenBank/DDBJ whole genome shotgun (WGS) entry which is preliminary data.</text>
</comment>
<dbReference type="InterPro" id="IPR019317">
    <property type="entry name" value="BRI3"/>
</dbReference>
<dbReference type="EMBL" id="JANVFT010000006">
    <property type="protein sequence ID" value="KAJ4500429.1"/>
    <property type="molecule type" value="Genomic_DNA"/>
</dbReference>
<dbReference type="Proteomes" id="UP001150217">
    <property type="component" value="Unassembled WGS sequence"/>
</dbReference>
<keyword evidence="2" id="KW-0812">Transmembrane</keyword>
<protein>
    <recommendedName>
        <fullName evidence="5">Brain protein I3</fullName>
    </recommendedName>
</protein>
<proteinExistence type="predicted"/>
<keyword evidence="2" id="KW-0472">Membrane</keyword>
<evidence type="ECO:0000256" key="1">
    <source>
        <dbReference type="SAM" id="MobiDB-lite"/>
    </source>
</evidence>
<evidence type="ECO:0000313" key="3">
    <source>
        <dbReference type="EMBL" id="KAJ4500429.1"/>
    </source>
</evidence>
<organism evidence="3 4">
    <name type="scientific">Lentinula lateritia</name>
    <dbReference type="NCBI Taxonomy" id="40482"/>
    <lineage>
        <taxon>Eukaryota</taxon>
        <taxon>Fungi</taxon>
        <taxon>Dikarya</taxon>
        <taxon>Basidiomycota</taxon>
        <taxon>Agaricomycotina</taxon>
        <taxon>Agaricomycetes</taxon>
        <taxon>Agaricomycetidae</taxon>
        <taxon>Agaricales</taxon>
        <taxon>Marasmiineae</taxon>
        <taxon>Omphalotaceae</taxon>
        <taxon>Lentinula</taxon>
    </lineage>
</organism>
<dbReference type="Pfam" id="PF10164">
    <property type="entry name" value="BRI3"/>
    <property type="match status" value="1"/>
</dbReference>
<feature type="compositionally biased region" description="Polar residues" evidence="1">
    <location>
        <begin position="8"/>
        <end position="18"/>
    </location>
</feature>
<feature type="region of interest" description="Disordered" evidence="1">
    <location>
        <begin position="7"/>
        <end position="54"/>
    </location>
</feature>
<evidence type="ECO:0000313" key="4">
    <source>
        <dbReference type="Proteomes" id="UP001150217"/>
    </source>
</evidence>
<evidence type="ECO:0000256" key="2">
    <source>
        <dbReference type="SAM" id="Phobius"/>
    </source>
</evidence>
<reference evidence="3" key="1">
    <citation type="submission" date="2022-08" db="EMBL/GenBank/DDBJ databases">
        <title>A Global Phylogenomic Analysis of the Shiitake Genus Lentinula.</title>
        <authorList>
            <consortium name="DOE Joint Genome Institute"/>
            <person name="Sierra-Patev S."/>
            <person name="Min B."/>
            <person name="Naranjo-Ortiz M."/>
            <person name="Looney B."/>
            <person name="Konkel Z."/>
            <person name="Slot J.C."/>
            <person name="Sakamoto Y."/>
            <person name="Steenwyk J.L."/>
            <person name="Rokas A."/>
            <person name="Carro J."/>
            <person name="Camarero S."/>
            <person name="Ferreira P."/>
            <person name="Molpeceres G."/>
            <person name="Ruiz-Duenas F.J."/>
            <person name="Serrano A."/>
            <person name="Henrissat B."/>
            <person name="Drula E."/>
            <person name="Hughes K.W."/>
            <person name="Mata J.L."/>
            <person name="Ishikawa N.K."/>
            <person name="Vargas-Isla R."/>
            <person name="Ushijima S."/>
            <person name="Smith C.A."/>
            <person name="Ahrendt S."/>
            <person name="Andreopoulos W."/>
            <person name="He G."/>
            <person name="Labutti K."/>
            <person name="Lipzen A."/>
            <person name="Ng V."/>
            <person name="Riley R."/>
            <person name="Sandor L."/>
            <person name="Barry K."/>
            <person name="Martinez A.T."/>
            <person name="Xiao Y."/>
            <person name="Gibbons J.G."/>
            <person name="Terashima K."/>
            <person name="Grigoriev I.V."/>
            <person name="Hibbett D.S."/>
        </authorList>
    </citation>
    <scope>NUCLEOTIDE SEQUENCE</scope>
    <source>
        <strain evidence="3">RHP3577 ss4</strain>
    </source>
</reference>
<keyword evidence="4" id="KW-1185">Reference proteome</keyword>
<sequence>MLPLFILNHQTPNDNPPSYDSLKEGSDGTDNKHPPQLHSMIPGPSSYSIHPGTTTGPSPVLYHYRNPLTQDTVVSLLPPDHPEMICLQSGEHITQTKFGILGILAAVFWFPLGVGLCLLDRRVKCRRCGQVIEDGMCS</sequence>
<accession>A0ABQ8VYY6</accession>
<gene>
    <name evidence="3" type="ORF">C8R41DRAFT_752049</name>
</gene>
<feature type="compositionally biased region" description="Polar residues" evidence="1">
    <location>
        <begin position="45"/>
        <end position="54"/>
    </location>
</feature>
<keyword evidence="2" id="KW-1133">Transmembrane helix</keyword>